<protein>
    <submittedName>
        <fullName evidence="1">Uncharacterized protein</fullName>
    </submittedName>
</protein>
<proteinExistence type="predicted"/>
<reference evidence="1" key="1">
    <citation type="submission" date="2007-10" db="EMBL/GenBank/DDBJ databases">
        <authorList>
            <person name="Fulton L."/>
            <person name="Clifton S."/>
            <person name="Fulton B."/>
            <person name="Xu J."/>
            <person name="Minx P."/>
            <person name="Pepin K.H."/>
            <person name="Johnson M."/>
            <person name="Thiruvilangam P."/>
            <person name="Bhonagiri V."/>
            <person name="Nash W.E."/>
            <person name="Mardis E.R."/>
            <person name="Wilson R.K."/>
        </authorList>
    </citation>
    <scope>NUCLEOTIDE SEQUENCE [LARGE SCALE GENOMIC DNA]</scope>
    <source>
        <strain evidence="1">DSM 15702</strain>
    </source>
</reference>
<evidence type="ECO:0000313" key="1">
    <source>
        <dbReference type="EMBL" id="EDS01745.1"/>
    </source>
</evidence>
<dbReference type="Proteomes" id="UP000005326">
    <property type="component" value="Unassembled WGS sequence"/>
</dbReference>
<name>B0MKQ0_9FIRM</name>
<accession>B0MKQ0</accession>
<keyword evidence="2" id="KW-1185">Reference proteome</keyword>
<comment type="caution">
    <text evidence="1">The sequence shown here is derived from an EMBL/GenBank/DDBJ whole genome shotgun (WGS) entry which is preliminary data.</text>
</comment>
<evidence type="ECO:0000313" key="2">
    <source>
        <dbReference type="Proteomes" id="UP000005326"/>
    </source>
</evidence>
<dbReference type="AlphaFoldDB" id="B0MKQ0"/>
<sequence>MRRAKLLASSQSILALGVAPRRVAGTPVPVFTPGTDAGRVCTRALRDAKPTKHTQPFTGERGQFGMDAEIRTHQALHEAKPSECPKGDRDNKSEVNFKNILFLQTEGR</sequence>
<reference evidence="1" key="2">
    <citation type="submission" date="2014-06" db="EMBL/GenBank/DDBJ databases">
        <title>Draft genome sequence of Eubacterium siraeum (DSM 15702).</title>
        <authorList>
            <person name="Sudarsanam P."/>
            <person name="Ley R."/>
            <person name="Guruge J."/>
            <person name="Turnbaugh P.J."/>
            <person name="Mahowald M."/>
            <person name="Liep D."/>
            <person name="Gordon J."/>
        </authorList>
    </citation>
    <scope>NUCLEOTIDE SEQUENCE</scope>
    <source>
        <strain evidence="1">DSM 15702</strain>
    </source>
</reference>
<dbReference type="EMBL" id="ABCA03000032">
    <property type="protein sequence ID" value="EDS01745.1"/>
    <property type="molecule type" value="Genomic_DNA"/>
</dbReference>
<gene>
    <name evidence="1" type="ORF">EUBSIR_00397</name>
</gene>
<organism evidence="1 2">
    <name type="scientific">[Eubacterium] siraeum DSM 15702</name>
    <dbReference type="NCBI Taxonomy" id="428128"/>
    <lineage>
        <taxon>Bacteria</taxon>
        <taxon>Bacillati</taxon>
        <taxon>Bacillota</taxon>
        <taxon>Clostridia</taxon>
        <taxon>Eubacteriales</taxon>
        <taxon>Oscillospiraceae</taxon>
        <taxon>Oscillospiraceae incertae sedis</taxon>
    </lineage>
</organism>